<evidence type="ECO:0000313" key="2">
    <source>
        <dbReference type="Proteomes" id="UP000068447"/>
    </source>
</evidence>
<proteinExistence type="predicted"/>
<dbReference type="Proteomes" id="UP000068447">
    <property type="component" value="Chromosome"/>
</dbReference>
<organism evidence="1 2">
    <name type="scientific">Lacimicrobium alkaliphilum</name>
    <dbReference type="NCBI Taxonomy" id="1526571"/>
    <lineage>
        <taxon>Bacteria</taxon>
        <taxon>Pseudomonadati</taxon>
        <taxon>Pseudomonadota</taxon>
        <taxon>Gammaproteobacteria</taxon>
        <taxon>Alteromonadales</taxon>
        <taxon>Alteromonadaceae</taxon>
        <taxon>Lacimicrobium</taxon>
    </lineage>
</organism>
<evidence type="ECO:0000313" key="1">
    <source>
        <dbReference type="EMBL" id="ALS97433.1"/>
    </source>
</evidence>
<dbReference type="KEGG" id="lal:AT746_03520"/>
<accession>A0A0U3B1M7</accession>
<keyword evidence="2" id="KW-1185">Reference proteome</keyword>
<dbReference type="AlphaFoldDB" id="A0A0U3B1M7"/>
<gene>
    <name evidence="1" type="ORF">AT746_03520</name>
</gene>
<sequence length="117" mass="13180">MLDVNFLRAEIHHADADADADEHQYALALIGRLDNDKFKVVLSLSRPLTALGERTEFFAYYSYVNDDFAPRAELTEDFLDTGHALSFELQGRLPEHNPLTWLLNRNTTSAATPAEVS</sequence>
<protein>
    <submittedName>
        <fullName evidence="1">Uncharacterized protein</fullName>
    </submittedName>
</protein>
<dbReference type="EMBL" id="CP013650">
    <property type="protein sequence ID" value="ALS97433.1"/>
    <property type="molecule type" value="Genomic_DNA"/>
</dbReference>
<name>A0A0U3B1M7_9ALTE</name>
<reference evidence="1 2" key="1">
    <citation type="submission" date="2015-12" db="EMBL/GenBank/DDBJ databases">
        <title>Complete genome of Lacimicrobium alkaliphilum KCTC 32984.</title>
        <authorList>
            <person name="Kim S.-G."/>
            <person name="Lee Y.-J."/>
        </authorList>
    </citation>
    <scope>NUCLEOTIDE SEQUENCE [LARGE SCALE GENOMIC DNA]</scope>
    <source>
        <strain evidence="1 2">YelD216</strain>
    </source>
</reference>